<feature type="domain" description="HhH-GPD" evidence="5">
    <location>
        <begin position="126"/>
        <end position="286"/>
    </location>
</feature>
<evidence type="ECO:0000256" key="2">
    <source>
        <dbReference type="ARBA" id="ARBA00012000"/>
    </source>
</evidence>
<dbReference type="InterPro" id="IPR003265">
    <property type="entry name" value="HhH-GPD_domain"/>
</dbReference>
<protein>
    <recommendedName>
        <fullName evidence="2">DNA-3-methyladenine glycosylase II</fullName>
        <ecNumber evidence="2">3.2.2.21</ecNumber>
    </recommendedName>
</protein>
<evidence type="ECO:0000256" key="3">
    <source>
        <dbReference type="ARBA" id="ARBA00022763"/>
    </source>
</evidence>
<evidence type="ECO:0000259" key="5">
    <source>
        <dbReference type="SMART" id="SM00478"/>
    </source>
</evidence>
<evidence type="ECO:0000313" key="7">
    <source>
        <dbReference type="Proteomes" id="UP001218246"/>
    </source>
</evidence>
<evidence type="ECO:0000256" key="4">
    <source>
        <dbReference type="ARBA" id="ARBA00023204"/>
    </source>
</evidence>
<dbReference type="PANTHER" id="PTHR43003:SF5">
    <property type="entry name" value="DNA-3-METHYLADENINE GLYCOSYLASE"/>
    <property type="match status" value="1"/>
</dbReference>
<comment type="caution">
    <text evidence="6">The sequence shown here is derived from an EMBL/GenBank/DDBJ whole genome shotgun (WGS) entry which is preliminary data.</text>
</comment>
<proteinExistence type="predicted"/>
<dbReference type="InterPro" id="IPR051912">
    <property type="entry name" value="Alkylbase_DNA_Glycosylase/TA"/>
</dbReference>
<keyword evidence="7" id="KW-1185">Reference proteome</keyword>
<dbReference type="EC" id="3.2.2.21" evidence="2"/>
<evidence type="ECO:0000313" key="6">
    <source>
        <dbReference type="EMBL" id="MDG5754337.1"/>
    </source>
</evidence>
<name>A0ABT6H4S7_9BACI</name>
<dbReference type="Gene3D" id="1.10.340.30">
    <property type="entry name" value="Hypothetical protein, domain 2"/>
    <property type="match status" value="1"/>
</dbReference>
<dbReference type="CDD" id="cd00056">
    <property type="entry name" value="ENDO3c"/>
    <property type="match status" value="1"/>
</dbReference>
<keyword evidence="4" id="KW-0234">DNA repair</keyword>
<comment type="catalytic activity">
    <reaction evidence="1">
        <text>Hydrolysis of alkylated DNA, releasing 3-methyladenine, 3-methylguanine, 7-methylguanine and 7-methyladenine.</text>
        <dbReference type="EC" id="3.2.2.21"/>
    </reaction>
</comment>
<accession>A0ABT6H4S7</accession>
<dbReference type="PANTHER" id="PTHR43003">
    <property type="entry name" value="DNA-3-METHYLADENINE GLYCOSYLASE"/>
    <property type="match status" value="1"/>
</dbReference>
<dbReference type="Proteomes" id="UP001218246">
    <property type="component" value="Unassembled WGS sequence"/>
</dbReference>
<sequence>MWRKTVELQNPYNWEQVLQRLAMDPLHAVDIEKSEIKVPLIVNETEIVVSVQSTGTLAAPAFVITSEGPEEDIIQRISTIFGWQQDMERIHSHFLQTNLRPIFKTFAYTPIVLEFNYFDCLVRCIIHQQLNLKFAFTLTERFVHTYGKQIDGVWFYPTPAVVAKITVEELRALQFSQRKAEYMIHLAQHIVSGHLHLDDLGAMSDEEVMKTLLPLRGIGPWTVQNFLMFALGRPNMFPKADIGLQRAVQQLLGLSQKPDDHMLEELKQQWEPYGSYASLYLWRSIE</sequence>
<dbReference type="EMBL" id="JARULN010000008">
    <property type="protein sequence ID" value="MDG5754337.1"/>
    <property type="molecule type" value="Genomic_DNA"/>
</dbReference>
<keyword evidence="3" id="KW-0227">DNA damage</keyword>
<organism evidence="6 7">
    <name type="scientific">Ectobacillus antri</name>
    <dbReference type="NCBI Taxonomy" id="2486280"/>
    <lineage>
        <taxon>Bacteria</taxon>
        <taxon>Bacillati</taxon>
        <taxon>Bacillota</taxon>
        <taxon>Bacilli</taxon>
        <taxon>Bacillales</taxon>
        <taxon>Bacillaceae</taxon>
        <taxon>Ectobacillus</taxon>
    </lineage>
</organism>
<dbReference type="InterPro" id="IPR011257">
    <property type="entry name" value="DNA_glycosylase"/>
</dbReference>
<gene>
    <name evidence="6" type="ORF">P6P90_10175</name>
</gene>
<dbReference type="SMART" id="SM00478">
    <property type="entry name" value="ENDO3c"/>
    <property type="match status" value="1"/>
</dbReference>
<dbReference type="Pfam" id="PF00730">
    <property type="entry name" value="HhH-GPD"/>
    <property type="match status" value="1"/>
</dbReference>
<dbReference type="RefSeq" id="WP_278018259.1">
    <property type="nucleotide sequence ID" value="NZ_JARRRY010000007.1"/>
</dbReference>
<reference evidence="6 7" key="1">
    <citation type="submission" date="2023-04" db="EMBL/GenBank/DDBJ databases">
        <title>Ectobacillus antri isolated from activated sludge.</title>
        <authorList>
            <person name="Yan P."/>
            <person name="Liu X."/>
        </authorList>
    </citation>
    <scope>NUCLEOTIDE SEQUENCE [LARGE SCALE GENOMIC DNA]</scope>
    <source>
        <strain evidence="6 7">C18H</strain>
    </source>
</reference>
<dbReference type="Gene3D" id="1.10.1670.40">
    <property type="match status" value="1"/>
</dbReference>
<dbReference type="SUPFAM" id="SSF48150">
    <property type="entry name" value="DNA-glycosylase"/>
    <property type="match status" value="1"/>
</dbReference>
<evidence type="ECO:0000256" key="1">
    <source>
        <dbReference type="ARBA" id="ARBA00000086"/>
    </source>
</evidence>